<evidence type="ECO:0000313" key="3">
    <source>
        <dbReference type="Proteomes" id="UP000247586"/>
    </source>
</evidence>
<feature type="transmembrane region" description="Helical" evidence="1">
    <location>
        <begin position="258"/>
        <end position="280"/>
    </location>
</feature>
<keyword evidence="1" id="KW-1133">Transmembrane helix</keyword>
<gene>
    <name evidence="2" type="ORF">DFR87_03345</name>
</gene>
<reference evidence="2" key="1">
    <citation type="submission" date="2018-05" db="EMBL/GenBank/DDBJ databases">
        <title>Complete Genome Sequences of Extremely Thermoacidophilic, Metal-Mobilizing Type-Strain Members of the Archaeal Family Sulfolobaceae: Acidianus brierleyi DSM-1651T, Acidianus sulfidivorans DSM-18786T, Metallosphaera hakonensis DSM-7519T, and Metallosphaera prunae DSM-10039T.</title>
        <authorList>
            <person name="Counts J.A."/>
            <person name="Kelly R.M."/>
        </authorList>
    </citation>
    <scope>NUCLEOTIDE SEQUENCE [LARGE SCALE GENOMIC DNA]</scope>
    <source>
        <strain evidence="2">HO1-1</strain>
    </source>
</reference>
<dbReference type="OrthoDB" id="21422at2157"/>
<dbReference type="PANTHER" id="PTHR35804">
    <property type="entry name" value="LYSINE EXPORTER LYSO"/>
    <property type="match status" value="1"/>
</dbReference>
<dbReference type="Pfam" id="PF03956">
    <property type="entry name" value="Lys_export"/>
    <property type="match status" value="1"/>
</dbReference>
<protein>
    <submittedName>
        <fullName evidence="2">DUF340 domain-containing protein</fullName>
    </submittedName>
</protein>
<sequence length="281" mass="30273">MLIYAVFLVVGKISKRAFPKIGDLIVLVLIFSISLWGGAQISGNSLTSVLLDSLLFSLLVVLITFGVGLVFKKSAYVRDRTSLVYTQLKYGAPLVLGLIAGLIIRPSLNFSEIINYELFALAAIIGLNMGSEIKFRAIFRVTKDALLTLIVVIVGGVISAFLLFFVGAIPSLKLAMVMFLGAGWYSYTGPIVSAYFGPVYGVEAFLVNFLREQLAFLFVPLLIRAKPNPYSAIAIGGATSMDTTLGMYSSIFSGEYSVSAMMSGAILTLIIPIILPLILVT</sequence>
<keyword evidence="1" id="KW-0472">Membrane</keyword>
<name>A0A2U9IWY0_9CREN</name>
<keyword evidence="3" id="KW-1185">Reference proteome</keyword>
<evidence type="ECO:0000256" key="1">
    <source>
        <dbReference type="SAM" id="Phobius"/>
    </source>
</evidence>
<organism evidence="2 3">
    <name type="scientific">Metallosphaera hakonensis JCM 8857 = DSM 7519</name>
    <dbReference type="NCBI Taxonomy" id="1293036"/>
    <lineage>
        <taxon>Archaea</taxon>
        <taxon>Thermoproteota</taxon>
        <taxon>Thermoprotei</taxon>
        <taxon>Sulfolobales</taxon>
        <taxon>Sulfolobaceae</taxon>
        <taxon>Metallosphaera</taxon>
    </lineage>
</organism>
<proteinExistence type="predicted"/>
<dbReference type="EMBL" id="CP029287">
    <property type="protein sequence ID" value="AWS00517.1"/>
    <property type="molecule type" value="Genomic_DNA"/>
</dbReference>
<dbReference type="STRING" id="1293036.GCA_001315825_01673"/>
<feature type="transmembrane region" description="Helical" evidence="1">
    <location>
        <begin position="145"/>
        <end position="169"/>
    </location>
</feature>
<evidence type="ECO:0000313" key="2">
    <source>
        <dbReference type="EMBL" id="AWS00517.1"/>
    </source>
</evidence>
<keyword evidence="1" id="KW-0812">Transmembrane</keyword>
<feature type="transmembrane region" description="Helical" evidence="1">
    <location>
        <begin position="83"/>
        <end position="104"/>
    </location>
</feature>
<dbReference type="AlphaFoldDB" id="A0A2U9IWY0"/>
<dbReference type="Proteomes" id="UP000247586">
    <property type="component" value="Chromosome"/>
</dbReference>
<feature type="transmembrane region" description="Helical" evidence="1">
    <location>
        <begin position="189"/>
        <end position="210"/>
    </location>
</feature>
<dbReference type="PANTHER" id="PTHR35804:SF1">
    <property type="entry name" value="LYSINE EXPORTER LYSO"/>
    <property type="match status" value="1"/>
</dbReference>
<dbReference type="GO" id="GO:0015661">
    <property type="term" value="F:L-lysine efflux transmembrane transporter activity"/>
    <property type="evidence" value="ECO:0007669"/>
    <property type="project" value="InterPro"/>
</dbReference>
<dbReference type="GO" id="GO:0005886">
    <property type="term" value="C:plasma membrane"/>
    <property type="evidence" value="ECO:0007669"/>
    <property type="project" value="TreeGrafter"/>
</dbReference>
<dbReference type="InterPro" id="IPR005642">
    <property type="entry name" value="LysO"/>
</dbReference>
<feature type="transmembrane region" description="Helical" evidence="1">
    <location>
        <begin position="53"/>
        <end position="71"/>
    </location>
</feature>
<feature type="transmembrane region" description="Helical" evidence="1">
    <location>
        <begin position="116"/>
        <end position="133"/>
    </location>
</feature>
<dbReference type="KEGG" id="mhk:DFR87_03345"/>
<accession>A0A2U9IWY0</accession>
<feature type="transmembrane region" description="Helical" evidence="1">
    <location>
        <begin position="21"/>
        <end position="41"/>
    </location>
</feature>